<dbReference type="PANTHER" id="PTHR21443:SF0">
    <property type="entry name" value="CONSERVED OLIGOMERIC GOLGI COMPLEX SUBUNIT 7"/>
    <property type="match status" value="1"/>
</dbReference>
<proteinExistence type="inferred from homology"/>
<evidence type="ECO:0000256" key="1">
    <source>
        <dbReference type="ARBA" id="ARBA00004395"/>
    </source>
</evidence>
<comment type="subcellular location">
    <subcellularLocation>
        <location evidence="1">Golgi apparatus membrane</location>
        <topology evidence="1">Peripheral membrane protein</topology>
    </subcellularLocation>
</comment>
<evidence type="ECO:0000313" key="9">
    <source>
        <dbReference type="EMBL" id="WFD36171.1"/>
    </source>
</evidence>
<evidence type="ECO:0000256" key="8">
    <source>
        <dbReference type="ARBA" id="ARBA00031345"/>
    </source>
</evidence>
<keyword evidence="5" id="KW-0653">Protein transport</keyword>
<dbReference type="EMBL" id="CP119880">
    <property type="protein sequence ID" value="WFD36171.1"/>
    <property type="molecule type" value="Genomic_DNA"/>
</dbReference>
<evidence type="ECO:0000256" key="6">
    <source>
        <dbReference type="ARBA" id="ARBA00023034"/>
    </source>
</evidence>
<dbReference type="GO" id="GO:0006890">
    <property type="term" value="P:retrograde vesicle-mediated transport, Golgi to endoplasmic reticulum"/>
    <property type="evidence" value="ECO:0007669"/>
    <property type="project" value="TreeGrafter"/>
</dbReference>
<dbReference type="GO" id="GO:0000139">
    <property type="term" value="C:Golgi membrane"/>
    <property type="evidence" value="ECO:0007669"/>
    <property type="project" value="UniProtKB-SubCell"/>
</dbReference>
<dbReference type="Proteomes" id="UP001219933">
    <property type="component" value="Chromosome 4"/>
</dbReference>
<protein>
    <recommendedName>
        <fullName evidence="3">Conserved oligomeric Golgi complex subunit 7</fullName>
    </recommendedName>
    <alternativeName>
        <fullName evidence="8">Component of oligomeric Golgi complex 7</fullName>
    </alternativeName>
</protein>
<evidence type="ECO:0000256" key="5">
    <source>
        <dbReference type="ARBA" id="ARBA00022927"/>
    </source>
</evidence>
<dbReference type="Pfam" id="PF10191">
    <property type="entry name" value="COG7"/>
    <property type="match status" value="1"/>
</dbReference>
<organism evidence="9 10">
    <name type="scientific">Malassezia cuniculi</name>
    <dbReference type="NCBI Taxonomy" id="948313"/>
    <lineage>
        <taxon>Eukaryota</taxon>
        <taxon>Fungi</taxon>
        <taxon>Dikarya</taxon>
        <taxon>Basidiomycota</taxon>
        <taxon>Ustilaginomycotina</taxon>
        <taxon>Malasseziomycetes</taxon>
        <taxon>Malasseziales</taxon>
        <taxon>Malasseziaceae</taxon>
        <taxon>Malassezia</taxon>
    </lineage>
</organism>
<keyword evidence="10" id="KW-1185">Reference proteome</keyword>
<evidence type="ECO:0000256" key="7">
    <source>
        <dbReference type="ARBA" id="ARBA00023136"/>
    </source>
</evidence>
<reference evidence="9" key="1">
    <citation type="submission" date="2023-03" db="EMBL/GenBank/DDBJ databases">
        <title>Mating type loci evolution in Malassezia.</title>
        <authorList>
            <person name="Coelho M.A."/>
        </authorList>
    </citation>
    <scope>NUCLEOTIDE SEQUENCE</scope>
    <source>
        <strain evidence="9">CBS 11721</strain>
    </source>
</reference>
<sequence>MAASRVASALKSNDQSADATGAWSKRLAQVGVHNLAAAAHTLQQLTGDLATERTDVATQVSIEMQSTLAKLGGAAARAQALRTEALDLHTQLTSSKSTAADAEMESVHTLAQVKQRMVMARDVLLAAEAWSTVETDVSNYLDNRQWERAAECIAKSRASLANFDAQSAYVATRIAVLDKLLDMFERAVAEALLGAIVDDDASGVARCAALFRSVDRSAVFAELYLDARSLHIRKEWAASQDFARMLHSLERLITSEKAKYAERLPFDSPSRLAATTLSTLAPPITEYVASLSADLDALVGTFEFASNFASTLYTTIPHDEWLGALAAAFAPAQRTYASLEAGLFNSRWAAETEGLSTELDRVWVRTSSTEPGTWATCVGDVATLIATHKDVALHLINAASSRMLRFTSGGGAAALVGAAHASMLEPVFSRVHAAIESLRMRYVRYSATAAGADDADADDIADWDVVRASISVVRAAHALSDALSRWQRDTVERGRAALSQNIAAHGTLPAACLALMDSDALKRARGDGAALDAALAGATASRAERILASAQGLVLDVLLSRFRQQLDEYREHGAVAGAAAPSVAIDTSLRMPSFSKSPSEAMSRLGEGLLNMPRLLEAFVEKEFEMFARGTGVLPHAQAAPRAKHRSVSATLLASEEESVQDAAAPEHVLAAWLRAIAMTLVSQLCSRTLPSIVARAYDRAQLATDVDYLGTISAALNAPSTSLREWAQVLAAESIPAQSQLRHTAAYASVYPRD</sequence>
<dbReference type="GO" id="GO:0007030">
    <property type="term" value="P:Golgi organization"/>
    <property type="evidence" value="ECO:0007669"/>
    <property type="project" value="TreeGrafter"/>
</dbReference>
<comment type="similarity">
    <text evidence="2">Belongs to the COG7 family.</text>
</comment>
<name>A0AAF0ESU3_9BASI</name>
<keyword evidence="7" id="KW-0472">Membrane</keyword>
<keyword evidence="6" id="KW-0333">Golgi apparatus</keyword>
<evidence type="ECO:0000256" key="2">
    <source>
        <dbReference type="ARBA" id="ARBA00005831"/>
    </source>
</evidence>
<dbReference type="PANTHER" id="PTHR21443">
    <property type="entry name" value="CONSERVED OLIGOMERIC GOLGI COMPLEX COMPONENT 7"/>
    <property type="match status" value="1"/>
</dbReference>
<evidence type="ECO:0000313" key="10">
    <source>
        <dbReference type="Proteomes" id="UP001219933"/>
    </source>
</evidence>
<evidence type="ECO:0000256" key="4">
    <source>
        <dbReference type="ARBA" id="ARBA00022448"/>
    </source>
</evidence>
<dbReference type="InterPro" id="IPR019335">
    <property type="entry name" value="COG7"/>
</dbReference>
<dbReference type="GO" id="GO:0017119">
    <property type="term" value="C:Golgi transport complex"/>
    <property type="evidence" value="ECO:0007669"/>
    <property type="project" value="InterPro"/>
</dbReference>
<keyword evidence="4" id="KW-0813">Transport</keyword>
<accession>A0AAF0ESU3</accession>
<evidence type="ECO:0000256" key="3">
    <source>
        <dbReference type="ARBA" id="ARBA00020984"/>
    </source>
</evidence>
<dbReference type="AlphaFoldDB" id="A0AAF0ESU3"/>
<dbReference type="GO" id="GO:0006886">
    <property type="term" value="P:intracellular protein transport"/>
    <property type="evidence" value="ECO:0007669"/>
    <property type="project" value="InterPro"/>
</dbReference>
<gene>
    <name evidence="9" type="ORF">MCUN1_003047</name>
</gene>